<dbReference type="Proteomes" id="UP000198790">
    <property type="component" value="Unassembled WGS sequence"/>
</dbReference>
<accession>A0A1I1B2T3</accession>
<protein>
    <submittedName>
        <fullName evidence="6">Outer membrane protein OmpA</fullName>
    </submittedName>
</protein>
<evidence type="ECO:0000313" key="7">
    <source>
        <dbReference type="Proteomes" id="UP000198790"/>
    </source>
</evidence>
<dbReference type="Pfam" id="PF00691">
    <property type="entry name" value="OmpA"/>
    <property type="match status" value="1"/>
</dbReference>
<evidence type="ECO:0000256" key="2">
    <source>
        <dbReference type="ARBA" id="ARBA00023136"/>
    </source>
</evidence>
<name>A0A1I1B2T3_9BACT</name>
<keyword evidence="3" id="KW-0998">Cell outer membrane</keyword>
<comment type="subcellular location">
    <subcellularLocation>
        <location evidence="1">Cell outer membrane</location>
    </subcellularLocation>
</comment>
<evidence type="ECO:0000259" key="5">
    <source>
        <dbReference type="PROSITE" id="PS51123"/>
    </source>
</evidence>
<dbReference type="PANTHER" id="PTHR30329">
    <property type="entry name" value="STATOR ELEMENT OF FLAGELLAR MOTOR COMPLEX"/>
    <property type="match status" value="1"/>
</dbReference>
<keyword evidence="2 4" id="KW-0472">Membrane</keyword>
<dbReference type="PRINTS" id="PR01023">
    <property type="entry name" value="NAFLGMOTY"/>
</dbReference>
<dbReference type="PROSITE" id="PS51123">
    <property type="entry name" value="OMPA_2"/>
    <property type="match status" value="1"/>
</dbReference>
<dbReference type="PANTHER" id="PTHR30329:SF21">
    <property type="entry name" value="LIPOPROTEIN YIAD-RELATED"/>
    <property type="match status" value="1"/>
</dbReference>
<dbReference type="CDD" id="cd07185">
    <property type="entry name" value="OmpA_C-like"/>
    <property type="match status" value="1"/>
</dbReference>
<reference evidence="6 7" key="1">
    <citation type="submission" date="2016-10" db="EMBL/GenBank/DDBJ databases">
        <authorList>
            <person name="de Groot N.N."/>
        </authorList>
    </citation>
    <scope>NUCLEOTIDE SEQUENCE [LARGE SCALE GENOMIC DNA]</scope>
    <source>
        <strain evidence="6 7">DSM 23399</strain>
    </source>
</reference>
<dbReference type="EMBL" id="FOKK01000010">
    <property type="protein sequence ID" value="SFB44571.1"/>
    <property type="molecule type" value="Genomic_DNA"/>
</dbReference>
<dbReference type="SUPFAM" id="SSF103088">
    <property type="entry name" value="OmpA-like"/>
    <property type="match status" value="1"/>
</dbReference>
<evidence type="ECO:0000256" key="3">
    <source>
        <dbReference type="ARBA" id="ARBA00023237"/>
    </source>
</evidence>
<dbReference type="AlphaFoldDB" id="A0A1I1B2T3"/>
<dbReference type="InterPro" id="IPR006664">
    <property type="entry name" value="OMP_bac"/>
</dbReference>
<feature type="domain" description="OmpA-like" evidence="5">
    <location>
        <begin position="101"/>
        <end position="219"/>
    </location>
</feature>
<gene>
    <name evidence="6" type="ORF">SAMN04489723_110145</name>
</gene>
<dbReference type="InterPro" id="IPR036737">
    <property type="entry name" value="OmpA-like_sf"/>
</dbReference>
<evidence type="ECO:0000313" key="6">
    <source>
        <dbReference type="EMBL" id="SFB44571.1"/>
    </source>
</evidence>
<evidence type="ECO:0000256" key="4">
    <source>
        <dbReference type="PROSITE-ProRule" id="PRU00473"/>
    </source>
</evidence>
<dbReference type="InterPro" id="IPR006665">
    <property type="entry name" value="OmpA-like"/>
</dbReference>
<dbReference type="Gene3D" id="3.30.1330.60">
    <property type="entry name" value="OmpA-like domain"/>
    <property type="match status" value="1"/>
</dbReference>
<dbReference type="PRINTS" id="PR01021">
    <property type="entry name" value="OMPADOMAIN"/>
</dbReference>
<proteinExistence type="predicted"/>
<organism evidence="6 7">
    <name type="scientific">Algoriphagus aquimarinus</name>
    <dbReference type="NCBI Taxonomy" id="237018"/>
    <lineage>
        <taxon>Bacteria</taxon>
        <taxon>Pseudomonadati</taxon>
        <taxon>Bacteroidota</taxon>
        <taxon>Cytophagia</taxon>
        <taxon>Cytophagales</taxon>
        <taxon>Cyclobacteriaceae</taxon>
        <taxon>Algoriphagus</taxon>
    </lineage>
</organism>
<dbReference type="InterPro" id="IPR050330">
    <property type="entry name" value="Bact_OuterMem_StrucFunc"/>
</dbReference>
<sequence>MSYQTNNDMKTTNKLLMAALIASTTLGAVSCKSSNAVKGGAIGGAAGGVLGGVIAGKGNTAVGVLIGSAIGGSAGAIIGNQMDKAADELQRDLEGATVERVGEGIKITFDSGLMFPVDKSELSAVSKQNLIELAETLKKYEETNILVEGHTDNTGAEDYNMNLSRKRAYSVEDFLTANGIAKSRMEITAYGEMQPTASNDTEAGRQQNRRVEVAIYANKKMQKMAERGELGQE</sequence>
<keyword evidence="7" id="KW-1185">Reference proteome</keyword>
<evidence type="ECO:0000256" key="1">
    <source>
        <dbReference type="ARBA" id="ARBA00004442"/>
    </source>
</evidence>
<dbReference type="STRING" id="237018.SAMN04489723_110145"/>
<dbReference type="GO" id="GO:0009279">
    <property type="term" value="C:cell outer membrane"/>
    <property type="evidence" value="ECO:0007669"/>
    <property type="project" value="UniProtKB-SubCell"/>
</dbReference>